<protein>
    <submittedName>
        <fullName evidence="1">Uncharacterized protein</fullName>
    </submittedName>
</protein>
<evidence type="ECO:0000313" key="1">
    <source>
        <dbReference type="EMBL" id="DAE29294.1"/>
    </source>
</evidence>
<sequence length="152" mass="17390">MKFSKGDVVRRVLPSGIMVGSLMVVIANVKDKCIAVRDVVTGKYHIYRSEYLEKEGKTTKIMISEGDMNKIDTMKGIGAFYHSISPVYDRLYANPSRFVCFILAYTKGETIHRVYQLGETSRVLRKVDEIRKGYEMVPVKQPMYKLQLIGEL</sequence>
<accession>A0A8S5RCZ5</accession>
<proteinExistence type="predicted"/>
<reference evidence="1" key="1">
    <citation type="journal article" date="2021" name="Proc. Natl. Acad. Sci. U.S.A.">
        <title>A Catalog of Tens of Thousands of Viruses from Human Metagenomes Reveals Hidden Associations with Chronic Diseases.</title>
        <authorList>
            <person name="Tisza M.J."/>
            <person name="Buck C.B."/>
        </authorList>
    </citation>
    <scope>NUCLEOTIDE SEQUENCE</scope>
    <source>
        <strain evidence="1">Ctx9V1</strain>
    </source>
</reference>
<organism evidence="1">
    <name type="scientific">virus sp. ctx9V1</name>
    <dbReference type="NCBI Taxonomy" id="2828001"/>
    <lineage>
        <taxon>Viruses</taxon>
    </lineage>
</organism>
<name>A0A8S5RCZ5_9VIRU</name>
<dbReference type="EMBL" id="BK059093">
    <property type="protein sequence ID" value="DAE29294.1"/>
    <property type="molecule type" value="Genomic_DNA"/>
</dbReference>